<accession>T1EMM2</accession>
<reference evidence="1 3" key="2">
    <citation type="journal article" date="2013" name="Nature">
        <title>Insights into bilaterian evolution from three spiralian genomes.</title>
        <authorList>
            <person name="Simakov O."/>
            <person name="Marletaz F."/>
            <person name="Cho S.J."/>
            <person name="Edsinger-Gonzales E."/>
            <person name="Havlak P."/>
            <person name="Hellsten U."/>
            <person name="Kuo D.H."/>
            <person name="Larsson T."/>
            <person name="Lv J."/>
            <person name="Arendt D."/>
            <person name="Savage R."/>
            <person name="Osoegawa K."/>
            <person name="de Jong P."/>
            <person name="Grimwood J."/>
            <person name="Chapman J.A."/>
            <person name="Shapiro H."/>
            <person name="Aerts A."/>
            <person name="Otillar R.P."/>
            <person name="Terry A.Y."/>
            <person name="Boore J.L."/>
            <person name="Grigoriev I.V."/>
            <person name="Lindberg D.R."/>
            <person name="Seaver E.C."/>
            <person name="Weisblat D.A."/>
            <person name="Putnam N.H."/>
            <person name="Rokhsar D.S."/>
        </authorList>
    </citation>
    <scope>NUCLEOTIDE SEQUENCE</scope>
</reference>
<evidence type="ECO:0000313" key="1">
    <source>
        <dbReference type="EMBL" id="ESO11941.1"/>
    </source>
</evidence>
<name>T1EMM2_HELRO</name>
<dbReference type="InParanoid" id="T1EMM2"/>
<protein>
    <submittedName>
        <fullName evidence="1 2">Uncharacterized protein</fullName>
    </submittedName>
</protein>
<dbReference type="RefSeq" id="XP_009008661.1">
    <property type="nucleotide sequence ID" value="XM_009010413.1"/>
</dbReference>
<dbReference type="HOGENOM" id="CLU_1455941_0_0_1"/>
<gene>
    <name evidence="2" type="primary">20197822</name>
    <name evidence="1" type="ORF">HELRODRAFT_158304</name>
</gene>
<dbReference type="EMBL" id="KB095811">
    <property type="protein sequence ID" value="ESO11941.1"/>
    <property type="molecule type" value="Genomic_DNA"/>
</dbReference>
<dbReference type="EMBL" id="AMQM01000003">
    <property type="status" value="NOT_ANNOTATED_CDS"/>
    <property type="molecule type" value="Genomic_DNA"/>
</dbReference>
<proteinExistence type="predicted"/>
<evidence type="ECO:0000313" key="2">
    <source>
        <dbReference type="EnsemblMetazoa" id="HelroP158304"/>
    </source>
</evidence>
<reference evidence="3" key="1">
    <citation type="submission" date="2012-12" db="EMBL/GenBank/DDBJ databases">
        <authorList>
            <person name="Hellsten U."/>
            <person name="Grimwood J."/>
            <person name="Chapman J.A."/>
            <person name="Shapiro H."/>
            <person name="Aerts A."/>
            <person name="Otillar R.P."/>
            <person name="Terry A.Y."/>
            <person name="Boore J.L."/>
            <person name="Simakov O."/>
            <person name="Marletaz F."/>
            <person name="Cho S.-J."/>
            <person name="Edsinger-Gonzales E."/>
            <person name="Havlak P."/>
            <person name="Kuo D.-H."/>
            <person name="Larsson T."/>
            <person name="Lv J."/>
            <person name="Arendt D."/>
            <person name="Savage R."/>
            <person name="Osoegawa K."/>
            <person name="de Jong P."/>
            <person name="Lindberg D.R."/>
            <person name="Seaver E.C."/>
            <person name="Weisblat D.A."/>
            <person name="Putnam N.H."/>
            <person name="Grigoriev I.V."/>
            <person name="Rokhsar D.S."/>
        </authorList>
    </citation>
    <scope>NUCLEOTIDE SEQUENCE</scope>
</reference>
<dbReference type="KEGG" id="hro:HELRODRAFT_158304"/>
<dbReference type="GeneID" id="20197822"/>
<reference evidence="2" key="3">
    <citation type="submission" date="2015-06" db="UniProtKB">
        <authorList>
            <consortium name="EnsemblMetazoa"/>
        </authorList>
    </citation>
    <scope>IDENTIFICATION</scope>
</reference>
<dbReference type="CTD" id="20197822"/>
<dbReference type="AlphaFoldDB" id="T1EMM2"/>
<dbReference type="Proteomes" id="UP000015101">
    <property type="component" value="Unassembled WGS sequence"/>
</dbReference>
<evidence type="ECO:0000313" key="3">
    <source>
        <dbReference type="Proteomes" id="UP000015101"/>
    </source>
</evidence>
<dbReference type="EnsemblMetazoa" id="HelroT158304">
    <property type="protein sequence ID" value="HelroP158304"/>
    <property type="gene ID" value="HelroG158304"/>
</dbReference>
<organism evidence="2 3">
    <name type="scientific">Helobdella robusta</name>
    <name type="common">Californian leech</name>
    <dbReference type="NCBI Taxonomy" id="6412"/>
    <lineage>
        <taxon>Eukaryota</taxon>
        <taxon>Metazoa</taxon>
        <taxon>Spiralia</taxon>
        <taxon>Lophotrochozoa</taxon>
        <taxon>Annelida</taxon>
        <taxon>Clitellata</taxon>
        <taxon>Hirudinea</taxon>
        <taxon>Rhynchobdellida</taxon>
        <taxon>Glossiphoniidae</taxon>
        <taxon>Helobdella</taxon>
    </lineage>
</organism>
<keyword evidence="3" id="KW-1185">Reference proteome</keyword>
<dbReference type="EMBL" id="AMQM01000004">
    <property type="status" value="NOT_ANNOTATED_CDS"/>
    <property type="molecule type" value="Genomic_DNA"/>
</dbReference>
<sequence>MGNLHKIGGSHNKSDIIFVISMSKYIMKKKNRMMKIEVSKILLLLFLTDQFNGGDSKVHQRVTCSKGTVLHRFNNSNQETCCLEVTCYAGTEAGVCKEKNKPAECIPCADDHRQDRSCRSSDRRCICEKVEKSDHLVFLLAMVLWLHSVNPIAFVSKELKRLKRKLVDIARLKFGSENYKVTVVTG</sequence>